<keyword evidence="8 18" id="KW-0560">Oxidoreductase</keyword>
<keyword evidence="4 18" id="KW-0575">Peroxidase</keyword>
<feature type="binding site" evidence="15">
    <location>
        <position position="84"/>
    </location>
    <ligand>
        <name>Ca(2+)</name>
        <dbReference type="ChEBI" id="CHEBI:29108"/>
        <label>1</label>
    </ligand>
</feature>
<feature type="site" description="Transition state stabilizer" evidence="16">
    <location>
        <position position="66"/>
    </location>
</feature>
<comment type="catalytic activity">
    <reaction evidence="1 18">
        <text>2 a phenolic donor + H2O2 = 2 a phenolic radical donor + 2 H2O</text>
        <dbReference type="Rhea" id="RHEA:56136"/>
        <dbReference type="ChEBI" id="CHEBI:15377"/>
        <dbReference type="ChEBI" id="CHEBI:16240"/>
        <dbReference type="ChEBI" id="CHEBI:139520"/>
        <dbReference type="ChEBI" id="CHEBI:139521"/>
        <dbReference type="EC" id="1.11.1.7"/>
    </reaction>
</comment>
<dbReference type="FunFam" id="1.10.420.10:FF:000001">
    <property type="entry name" value="Peroxidase"/>
    <property type="match status" value="1"/>
</dbReference>
<name>A0A1D6KUF0_MAIZE</name>
<feature type="binding site" description="axial binding residue" evidence="15">
    <location>
        <position position="202"/>
    </location>
    <ligand>
        <name>heme b</name>
        <dbReference type="ChEBI" id="CHEBI:60344"/>
    </ligand>
    <ligandPart>
        <name>Fe</name>
        <dbReference type="ChEBI" id="CHEBI:18248"/>
    </ligandPart>
</feature>
<dbReference type="GO" id="GO:0140825">
    <property type="term" value="F:lactoperoxidase activity"/>
    <property type="evidence" value="ECO:0007669"/>
    <property type="project" value="UniProtKB-EC"/>
</dbReference>
<reference evidence="20" key="1">
    <citation type="submission" date="2015-12" db="EMBL/GenBank/DDBJ databases">
        <title>Update maize B73 reference genome by single molecule sequencing technologies.</title>
        <authorList>
            <consortium name="Maize Genome Sequencing Project"/>
            <person name="Ware D."/>
        </authorList>
    </citation>
    <scope>NUCLEOTIDE SEQUENCE [LARGE SCALE GENOMIC DNA]</scope>
    <source>
        <tissue evidence="20">Seedling</tissue>
    </source>
</reference>
<feature type="binding site" evidence="15">
    <location>
        <position position="74"/>
    </location>
    <ligand>
        <name>Ca(2+)</name>
        <dbReference type="ChEBI" id="CHEBI:29108"/>
        <label>1</label>
    </ligand>
</feature>
<keyword evidence="18" id="KW-0732">Signal</keyword>
<evidence type="ECO:0000256" key="14">
    <source>
        <dbReference type="PIRSR" id="PIRSR600823-2"/>
    </source>
</evidence>
<evidence type="ECO:0000256" key="16">
    <source>
        <dbReference type="PIRSR" id="PIRSR600823-4"/>
    </source>
</evidence>
<dbReference type="PRINTS" id="PR00461">
    <property type="entry name" value="PLPEROXIDASE"/>
</dbReference>
<dbReference type="InterPro" id="IPR019794">
    <property type="entry name" value="Peroxidases_AS"/>
</dbReference>
<accession>A0A1D6KUF0</accession>
<dbReference type="PROSITE" id="PS50873">
    <property type="entry name" value="PEROXIDASE_4"/>
    <property type="match status" value="1"/>
</dbReference>
<evidence type="ECO:0000256" key="7">
    <source>
        <dbReference type="ARBA" id="ARBA00022837"/>
    </source>
</evidence>
<feature type="binding site" evidence="15">
    <location>
        <position position="253"/>
    </location>
    <ligand>
        <name>Ca(2+)</name>
        <dbReference type="ChEBI" id="CHEBI:29108"/>
        <label>2</label>
    </ligand>
</feature>
<dbReference type="EC" id="1.11.1.7" evidence="18"/>
<evidence type="ECO:0000259" key="19">
    <source>
        <dbReference type="PROSITE" id="PS50873"/>
    </source>
</evidence>
<dbReference type="GO" id="GO:0006979">
    <property type="term" value="P:response to oxidative stress"/>
    <property type="evidence" value="ECO:0007669"/>
    <property type="project" value="UniProtKB-UniRule"/>
</dbReference>
<feature type="binding site" evidence="15">
    <location>
        <position position="261"/>
    </location>
    <ligand>
        <name>Ca(2+)</name>
        <dbReference type="ChEBI" id="CHEBI:29108"/>
        <label>2</label>
    </ligand>
</feature>
<dbReference type="PROSITE" id="PS00435">
    <property type="entry name" value="PEROXIDASE_1"/>
    <property type="match status" value="1"/>
</dbReference>
<dbReference type="GO" id="GO:0046872">
    <property type="term" value="F:metal ion binding"/>
    <property type="evidence" value="ECO:0007669"/>
    <property type="project" value="UniProtKB-UniRule"/>
</dbReference>
<comment type="subcellular location">
    <subcellularLocation>
        <location evidence="2 18">Secreted</location>
    </subcellularLocation>
</comment>
<dbReference type="InterPro" id="IPR010255">
    <property type="entry name" value="Haem_peroxidase_sf"/>
</dbReference>
<dbReference type="GO" id="GO:0005576">
    <property type="term" value="C:extracellular region"/>
    <property type="evidence" value="ECO:0007669"/>
    <property type="project" value="UniProtKB-SubCell"/>
</dbReference>
<keyword evidence="11" id="KW-0873">Pyrrolidone carboxylic acid</keyword>
<feature type="signal peptide" evidence="18">
    <location>
        <begin position="1"/>
        <end position="28"/>
    </location>
</feature>
<evidence type="ECO:0000256" key="12">
    <source>
        <dbReference type="ARBA" id="ARBA00023324"/>
    </source>
</evidence>
<comment type="function">
    <text evidence="18">Removal of H(2)O(2), oxidation of toxic reductants, biosynthesis and degradation of lignin, suberization, auxin catabolism, response to environmental stresses such as wounding, pathogen attack and oxidative stress.</text>
</comment>
<dbReference type="Pfam" id="PF00141">
    <property type="entry name" value="peroxidase"/>
    <property type="match status" value="1"/>
</dbReference>
<dbReference type="PANTHER" id="PTHR31388:SF31">
    <property type="entry name" value="PEROXIDASE"/>
    <property type="match status" value="1"/>
</dbReference>
<dbReference type="FunCoup" id="A0A1D6KUF0">
    <property type="interactions" value="463"/>
</dbReference>
<dbReference type="ExpressionAtlas" id="A0A1D6KUF0">
    <property type="expression patterns" value="baseline and differential"/>
</dbReference>
<dbReference type="GO" id="GO:0020037">
    <property type="term" value="F:heme binding"/>
    <property type="evidence" value="ECO:0007669"/>
    <property type="project" value="UniProtKB-UniRule"/>
</dbReference>
<dbReference type="EMBL" id="CM007647">
    <property type="protein sequence ID" value="ONM06201.1"/>
    <property type="molecule type" value="Genomic_DNA"/>
</dbReference>
<evidence type="ECO:0000256" key="9">
    <source>
        <dbReference type="ARBA" id="ARBA00023004"/>
    </source>
</evidence>
<feature type="binding site" evidence="15">
    <location>
        <position position="97"/>
    </location>
    <ligand>
        <name>Ca(2+)</name>
        <dbReference type="ChEBI" id="CHEBI:29108"/>
        <label>1</label>
    </ligand>
</feature>
<evidence type="ECO:0000256" key="15">
    <source>
        <dbReference type="PIRSR" id="PIRSR600823-3"/>
    </source>
</evidence>
<evidence type="ECO:0000256" key="18">
    <source>
        <dbReference type="RuleBase" id="RU362060"/>
    </source>
</evidence>
<feature type="disulfide bond" evidence="17">
    <location>
        <begin position="130"/>
        <end position="332"/>
    </location>
</feature>
<feature type="active site" description="Proton acceptor" evidence="13">
    <location>
        <position position="70"/>
    </location>
</feature>
<feature type="domain" description="Plant heme peroxidase family profile" evidence="19">
    <location>
        <begin position="29"/>
        <end position="336"/>
    </location>
</feature>
<dbReference type="AlphaFoldDB" id="A0A1D6KUF0"/>
<feature type="binding site" evidence="15">
    <location>
        <position position="88"/>
    </location>
    <ligand>
        <name>Ca(2+)</name>
        <dbReference type="ChEBI" id="CHEBI:29108"/>
        <label>1</label>
    </ligand>
</feature>
<feature type="binding site" evidence="15">
    <location>
        <position position="86"/>
    </location>
    <ligand>
        <name>Ca(2+)</name>
        <dbReference type="ChEBI" id="CHEBI:29108"/>
        <label>1</label>
    </ligand>
</feature>
<evidence type="ECO:0000256" key="17">
    <source>
        <dbReference type="PIRSR" id="PIRSR600823-5"/>
    </source>
</evidence>
<keyword evidence="12 18" id="KW-0376">Hydrogen peroxide</keyword>
<dbReference type="Gene3D" id="1.10.420.10">
    <property type="entry name" value="Peroxidase, domain 2"/>
    <property type="match status" value="1"/>
</dbReference>
<dbReference type="STRING" id="4577.A0A1D6KUF0"/>
<keyword evidence="18" id="KW-0964">Secreted</keyword>
<dbReference type="PANTHER" id="PTHR31388">
    <property type="entry name" value="PEROXIDASE 72-RELATED"/>
    <property type="match status" value="1"/>
</dbReference>
<keyword evidence="7 15" id="KW-0106">Calcium</keyword>
<feature type="binding site" evidence="15">
    <location>
        <position position="71"/>
    </location>
    <ligand>
        <name>Ca(2+)</name>
        <dbReference type="ChEBI" id="CHEBI:29108"/>
        <label>1</label>
    </ligand>
</feature>
<dbReference type="InterPro" id="IPR033905">
    <property type="entry name" value="Secretory_peroxidase"/>
</dbReference>
<comment type="similarity">
    <text evidence="3">Belongs to the peroxidase family. Ascorbate peroxidase subfamily.</text>
</comment>
<comment type="cofactor">
    <cofactor evidence="15 18">
        <name>Ca(2+)</name>
        <dbReference type="ChEBI" id="CHEBI:29108"/>
    </cofactor>
    <text evidence="15 18">Binds 2 calcium ions per subunit.</text>
</comment>
<keyword evidence="6 15" id="KW-0479">Metal-binding</keyword>
<dbReference type="CDD" id="cd00693">
    <property type="entry name" value="secretory_peroxidase"/>
    <property type="match status" value="1"/>
</dbReference>
<feature type="binding site" evidence="15">
    <location>
        <position position="203"/>
    </location>
    <ligand>
        <name>Ca(2+)</name>
        <dbReference type="ChEBI" id="CHEBI:29108"/>
        <label>2</label>
    </ligand>
</feature>
<comment type="cofactor">
    <cofactor evidence="15 18">
        <name>heme b</name>
        <dbReference type="ChEBI" id="CHEBI:60344"/>
    </cofactor>
    <text evidence="15 18">Binds 1 heme b (iron(II)-protoporphyrin IX) group per subunit.</text>
</comment>
<feature type="binding site" evidence="14">
    <location>
        <position position="172"/>
    </location>
    <ligand>
        <name>substrate</name>
    </ligand>
</feature>
<dbReference type="GO" id="GO:0042744">
    <property type="term" value="P:hydrogen peroxide catabolic process"/>
    <property type="evidence" value="ECO:0007669"/>
    <property type="project" value="UniProtKB-KW"/>
</dbReference>
<sequence>MEHSLYYYCRSWLLVCSSVLALCLGSRGQLTPGFYRSTCPQLYYTVQRHVFDAMRAEMRMGASLLRLHFHDCFVNLLKRYGTQGCDASILLDGDDGEKFALPNRNSVRGFEVIDAIKADLESVCPEVVSCADIVALAASYGVLFSGGPYYDVLLGRRDGLVANQSGANSGLPSPFEPIDSIIHKFAAVDLNTTDVVVLSGAHTIGRARCALFSNRLSNFSATESVDPTLDAGLAESLQSLCAGGDGNQTSALDVSTPNAFDNAYYKNLLLEKGLLSSDQGLFSSPEGVARTKALVETYSQDSEHFFCHFASSMIKMGNIPLTASDGEIRKNCRVAN</sequence>
<evidence type="ECO:0000256" key="8">
    <source>
        <dbReference type="ARBA" id="ARBA00023002"/>
    </source>
</evidence>
<feature type="binding site" evidence="15">
    <location>
        <position position="256"/>
    </location>
    <ligand>
        <name>Ca(2+)</name>
        <dbReference type="ChEBI" id="CHEBI:29108"/>
        <label>2</label>
    </ligand>
</feature>
<feature type="disulfide bond" evidence="17">
    <location>
        <begin position="72"/>
        <end position="85"/>
    </location>
</feature>
<dbReference type="InterPro" id="IPR019793">
    <property type="entry name" value="Peroxidases_heam-ligand_BS"/>
</dbReference>
<evidence type="ECO:0000256" key="3">
    <source>
        <dbReference type="ARBA" id="ARBA00006873"/>
    </source>
</evidence>
<keyword evidence="10 17" id="KW-1015">Disulfide bond</keyword>
<dbReference type="PRINTS" id="PR00458">
    <property type="entry name" value="PEROXIDASE"/>
</dbReference>
<organism evidence="20">
    <name type="scientific">Zea mays</name>
    <name type="common">Maize</name>
    <dbReference type="NCBI Taxonomy" id="4577"/>
    <lineage>
        <taxon>Eukaryota</taxon>
        <taxon>Viridiplantae</taxon>
        <taxon>Streptophyta</taxon>
        <taxon>Embryophyta</taxon>
        <taxon>Tracheophyta</taxon>
        <taxon>Spermatophyta</taxon>
        <taxon>Magnoliopsida</taxon>
        <taxon>Liliopsida</taxon>
        <taxon>Poales</taxon>
        <taxon>Poaceae</taxon>
        <taxon>PACMAD clade</taxon>
        <taxon>Panicoideae</taxon>
        <taxon>Andropogonodae</taxon>
        <taxon>Andropogoneae</taxon>
        <taxon>Tripsacinae</taxon>
        <taxon>Zea</taxon>
    </lineage>
</organism>
<evidence type="ECO:0000313" key="20">
    <source>
        <dbReference type="EMBL" id="ONM06201.1"/>
    </source>
</evidence>
<evidence type="ECO:0000256" key="10">
    <source>
        <dbReference type="ARBA" id="ARBA00023157"/>
    </source>
</evidence>
<keyword evidence="9 15" id="KW-0408">Iron</keyword>
<evidence type="ECO:0000256" key="2">
    <source>
        <dbReference type="ARBA" id="ARBA00004613"/>
    </source>
</evidence>
<dbReference type="SMR" id="A0A1D6KUF0"/>
<comment type="similarity">
    <text evidence="18">Belongs to the peroxidase family. Classical plant (class III) peroxidase subfamily.</text>
</comment>
<proteinExistence type="inferred from homology"/>
<dbReference type="InterPro" id="IPR002016">
    <property type="entry name" value="Haem_peroxidase"/>
</dbReference>
<feature type="chain" id="PRO_5011125466" description="Peroxidase" evidence="18">
    <location>
        <begin position="29"/>
        <end position="336"/>
    </location>
</feature>
<dbReference type="InterPro" id="IPR000823">
    <property type="entry name" value="Peroxidase_pln"/>
</dbReference>
<dbReference type="IntAct" id="A0A1D6KUF0">
    <property type="interactions" value="1"/>
</dbReference>
<protein>
    <recommendedName>
        <fullName evidence="18">Peroxidase</fullName>
        <ecNumber evidence="18">1.11.1.7</ecNumber>
    </recommendedName>
</protein>
<evidence type="ECO:0000256" key="13">
    <source>
        <dbReference type="PIRSR" id="PIRSR600823-1"/>
    </source>
</evidence>
<dbReference type="Gene3D" id="1.10.520.10">
    <property type="match status" value="1"/>
</dbReference>
<gene>
    <name evidence="20" type="ORF">ZEAMMB73_Zm00001d032854</name>
</gene>
<dbReference type="PROSITE" id="PS00436">
    <property type="entry name" value="PEROXIDASE_2"/>
    <property type="match status" value="1"/>
</dbReference>
<evidence type="ECO:0000256" key="1">
    <source>
        <dbReference type="ARBA" id="ARBA00000189"/>
    </source>
</evidence>
<keyword evidence="5 18" id="KW-0349">Heme</keyword>
<feature type="disulfide bond" evidence="17">
    <location>
        <begin position="209"/>
        <end position="241"/>
    </location>
</feature>
<evidence type="ECO:0000256" key="5">
    <source>
        <dbReference type="ARBA" id="ARBA00022617"/>
    </source>
</evidence>
<evidence type="ECO:0000256" key="6">
    <source>
        <dbReference type="ARBA" id="ARBA00022723"/>
    </source>
</evidence>
<dbReference type="OMA" id="GIMNPIN"/>
<evidence type="ECO:0000256" key="4">
    <source>
        <dbReference type="ARBA" id="ARBA00022559"/>
    </source>
</evidence>
<dbReference type="SUPFAM" id="SSF48113">
    <property type="entry name" value="Heme-dependent peroxidases"/>
    <property type="match status" value="1"/>
</dbReference>
<evidence type="ECO:0000256" key="11">
    <source>
        <dbReference type="ARBA" id="ARBA00023283"/>
    </source>
</evidence>
<feature type="disulfide bond" evidence="17">
    <location>
        <begin position="39"/>
        <end position="124"/>
    </location>
</feature>
<dbReference type="InParanoid" id="A0A1D6KUF0"/>